<accession>A0A315Y6R3</accession>
<organism evidence="2 3">
    <name type="scientific">Ruminococcus flavefaciens</name>
    <dbReference type="NCBI Taxonomy" id="1265"/>
    <lineage>
        <taxon>Bacteria</taxon>
        <taxon>Bacillati</taxon>
        <taxon>Bacillota</taxon>
        <taxon>Clostridia</taxon>
        <taxon>Eubacteriales</taxon>
        <taxon>Oscillospiraceae</taxon>
        <taxon>Ruminococcus</taxon>
    </lineage>
</organism>
<dbReference type="OrthoDB" id="1862600at2"/>
<proteinExistence type="predicted"/>
<dbReference type="Proteomes" id="UP000245720">
    <property type="component" value="Unassembled WGS sequence"/>
</dbReference>
<feature type="transmembrane region" description="Helical" evidence="1">
    <location>
        <begin position="43"/>
        <end position="66"/>
    </location>
</feature>
<evidence type="ECO:0000313" key="2">
    <source>
        <dbReference type="EMBL" id="PWJ15124.1"/>
    </source>
</evidence>
<keyword evidence="1" id="KW-0812">Transmembrane</keyword>
<comment type="caution">
    <text evidence="2">The sequence shown here is derived from an EMBL/GenBank/DDBJ whole genome shotgun (WGS) entry which is preliminary data.</text>
</comment>
<feature type="transmembrane region" description="Helical" evidence="1">
    <location>
        <begin position="215"/>
        <end position="236"/>
    </location>
</feature>
<evidence type="ECO:0000313" key="3">
    <source>
        <dbReference type="Proteomes" id="UP000245720"/>
    </source>
</evidence>
<evidence type="ECO:0000256" key="1">
    <source>
        <dbReference type="SAM" id="Phobius"/>
    </source>
</evidence>
<name>A0A315Y6R3_RUMFL</name>
<protein>
    <recommendedName>
        <fullName evidence="4">ABC-2 family transporter protein</fullName>
    </recommendedName>
</protein>
<gene>
    <name evidence="2" type="ORF">IE37_00014</name>
</gene>
<keyword evidence="1" id="KW-1133">Transmembrane helix</keyword>
<sequence>MTKLINSYLWRLFRNKLLYVGLAAAFIITFAGAGTESSSEQAFLMIKVFGVGIIAFTSVFVPLFLGREYSDKTIRNKFVCGYTRPQVYFASCIAVTAVVVLMTAAWLTGAVLAMQVTGGDVGQITAHIGEILLFCIAHSAFVTFFSMLIPYPAICVAIQIMIFQIGSFVAPVMLSISHNTGGELGKALIYAANAFPLGQWFSSIGLTEGLGGMGAYRAIASVAVITVFTLSGCLMFRKKNIR</sequence>
<feature type="transmembrane region" description="Helical" evidence="1">
    <location>
        <begin position="131"/>
        <end position="149"/>
    </location>
</feature>
<dbReference type="EMBL" id="QGDI01000001">
    <property type="protein sequence ID" value="PWJ15124.1"/>
    <property type="molecule type" value="Genomic_DNA"/>
</dbReference>
<keyword evidence="1" id="KW-0472">Membrane</keyword>
<evidence type="ECO:0008006" key="4">
    <source>
        <dbReference type="Google" id="ProtNLM"/>
    </source>
</evidence>
<reference evidence="2 3" key="1">
    <citation type="submission" date="2018-05" db="EMBL/GenBank/DDBJ databases">
        <title>The Hungate 1000. A catalogue of reference genomes from the rumen microbiome.</title>
        <authorList>
            <person name="Kelly W."/>
        </authorList>
    </citation>
    <scope>NUCLEOTIDE SEQUENCE [LARGE SCALE GENOMIC DNA]</scope>
    <source>
        <strain evidence="2 3">SAb67</strain>
    </source>
</reference>
<feature type="transmembrane region" description="Helical" evidence="1">
    <location>
        <begin position="87"/>
        <end position="111"/>
    </location>
</feature>
<dbReference type="AlphaFoldDB" id="A0A315Y6R3"/>
<feature type="transmembrane region" description="Helical" evidence="1">
    <location>
        <begin position="156"/>
        <end position="176"/>
    </location>
</feature>
<dbReference type="RefSeq" id="WP_109724950.1">
    <property type="nucleotide sequence ID" value="NZ_QGDI01000001.1"/>
</dbReference>